<evidence type="ECO:0000313" key="1">
    <source>
        <dbReference type="EMBL" id="KAF3434703.1"/>
    </source>
</evidence>
<dbReference type="EMBL" id="VOIH02000010">
    <property type="protein sequence ID" value="KAF3434703.1"/>
    <property type="molecule type" value="Genomic_DNA"/>
</dbReference>
<reference evidence="1" key="1">
    <citation type="submission" date="2020-03" db="EMBL/GenBank/DDBJ databases">
        <title>A high-quality chromosome-level genome assembly of a woody plant with both climbing and erect habits, Rhamnella rubrinervis.</title>
        <authorList>
            <person name="Lu Z."/>
            <person name="Yang Y."/>
            <person name="Zhu X."/>
            <person name="Sun Y."/>
        </authorList>
    </citation>
    <scope>NUCLEOTIDE SEQUENCE</scope>
    <source>
        <strain evidence="1">BYM</strain>
        <tissue evidence="1">Leaf</tissue>
    </source>
</reference>
<accession>A0A8K0DUX7</accession>
<keyword evidence="2" id="KW-1185">Reference proteome</keyword>
<gene>
    <name evidence="1" type="ORF">FNV43_RR21788</name>
</gene>
<proteinExistence type="predicted"/>
<dbReference type="AlphaFoldDB" id="A0A8K0DUX7"/>
<dbReference type="Proteomes" id="UP000796880">
    <property type="component" value="Unassembled WGS sequence"/>
</dbReference>
<comment type="caution">
    <text evidence="1">The sequence shown here is derived from an EMBL/GenBank/DDBJ whole genome shotgun (WGS) entry which is preliminary data.</text>
</comment>
<sequence>MARTVCTSRRCLFVTGKVWPASLPLLLDGGDRSTGTTCRATLALVRGGLVLNPVPLVVRFPSPKYEWRREAEVQVIFPFTVSLVGESSKLCWDTPVFSGSVEEETLRELAENELKRKVRLRMPSQVKWLS</sequence>
<evidence type="ECO:0000313" key="2">
    <source>
        <dbReference type="Proteomes" id="UP000796880"/>
    </source>
</evidence>
<organism evidence="1 2">
    <name type="scientific">Rhamnella rubrinervis</name>
    <dbReference type="NCBI Taxonomy" id="2594499"/>
    <lineage>
        <taxon>Eukaryota</taxon>
        <taxon>Viridiplantae</taxon>
        <taxon>Streptophyta</taxon>
        <taxon>Embryophyta</taxon>
        <taxon>Tracheophyta</taxon>
        <taxon>Spermatophyta</taxon>
        <taxon>Magnoliopsida</taxon>
        <taxon>eudicotyledons</taxon>
        <taxon>Gunneridae</taxon>
        <taxon>Pentapetalae</taxon>
        <taxon>rosids</taxon>
        <taxon>fabids</taxon>
        <taxon>Rosales</taxon>
        <taxon>Rhamnaceae</taxon>
        <taxon>rhamnoid group</taxon>
        <taxon>Rhamneae</taxon>
        <taxon>Rhamnella</taxon>
    </lineage>
</organism>
<name>A0A8K0DUX7_9ROSA</name>
<protein>
    <submittedName>
        <fullName evidence="1">Uncharacterized protein</fullName>
    </submittedName>
</protein>